<feature type="compositionally biased region" description="Low complexity" evidence="5">
    <location>
        <begin position="42"/>
        <end position="57"/>
    </location>
</feature>
<name>A0A5C3EMS4_9BASI</name>
<evidence type="ECO:0000256" key="3">
    <source>
        <dbReference type="ARBA" id="ARBA00022833"/>
    </source>
</evidence>
<gene>
    <name evidence="7" type="ORF">UTRI_06649</name>
</gene>
<dbReference type="CDD" id="cd16448">
    <property type="entry name" value="RING-H2"/>
    <property type="match status" value="1"/>
</dbReference>
<dbReference type="GO" id="GO:0008270">
    <property type="term" value="F:zinc ion binding"/>
    <property type="evidence" value="ECO:0007669"/>
    <property type="project" value="UniProtKB-KW"/>
</dbReference>
<feature type="region of interest" description="Disordered" evidence="5">
    <location>
        <begin position="485"/>
        <end position="519"/>
    </location>
</feature>
<keyword evidence="2 4" id="KW-0863">Zinc-finger</keyword>
<feature type="compositionally biased region" description="Low complexity" evidence="5">
    <location>
        <begin position="235"/>
        <end position="252"/>
    </location>
</feature>
<dbReference type="PROSITE" id="PS50089">
    <property type="entry name" value="ZF_RING_2"/>
    <property type="match status" value="1"/>
</dbReference>
<dbReference type="AlphaFoldDB" id="A0A5C3EMS4"/>
<feature type="compositionally biased region" description="Polar residues" evidence="5">
    <location>
        <begin position="20"/>
        <end position="41"/>
    </location>
</feature>
<feature type="region of interest" description="Disordered" evidence="5">
    <location>
        <begin position="648"/>
        <end position="734"/>
    </location>
</feature>
<evidence type="ECO:0000256" key="4">
    <source>
        <dbReference type="PROSITE-ProRule" id="PRU00175"/>
    </source>
</evidence>
<keyword evidence="3" id="KW-0862">Zinc</keyword>
<evidence type="ECO:0000259" key="6">
    <source>
        <dbReference type="PROSITE" id="PS50089"/>
    </source>
</evidence>
<keyword evidence="1" id="KW-0479">Metal-binding</keyword>
<evidence type="ECO:0000313" key="8">
    <source>
        <dbReference type="Proteomes" id="UP000324022"/>
    </source>
</evidence>
<dbReference type="Gene3D" id="3.30.40.10">
    <property type="entry name" value="Zinc/RING finger domain, C3HC4 (zinc finger)"/>
    <property type="match status" value="1"/>
</dbReference>
<evidence type="ECO:0000313" key="7">
    <source>
        <dbReference type="EMBL" id="SPO31812.1"/>
    </source>
</evidence>
<dbReference type="SUPFAM" id="SSF57850">
    <property type="entry name" value="RING/U-box"/>
    <property type="match status" value="1"/>
</dbReference>
<feature type="region of interest" description="Disordered" evidence="5">
    <location>
        <begin position="598"/>
        <end position="623"/>
    </location>
</feature>
<dbReference type="EMBL" id="OOIN01000041">
    <property type="protein sequence ID" value="SPO31812.1"/>
    <property type="molecule type" value="Genomic_DNA"/>
</dbReference>
<evidence type="ECO:0000256" key="1">
    <source>
        <dbReference type="ARBA" id="ARBA00022723"/>
    </source>
</evidence>
<feature type="compositionally biased region" description="Pro residues" evidence="5">
    <location>
        <begin position="328"/>
        <end position="337"/>
    </location>
</feature>
<feature type="region of interest" description="Disordered" evidence="5">
    <location>
        <begin position="322"/>
        <end position="346"/>
    </location>
</feature>
<accession>A0A5C3EMS4</accession>
<evidence type="ECO:0000256" key="2">
    <source>
        <dbReference type="ARBA" id="ARBA00022771"/>
    </source>
</evidence>
<feature type="domain" description="RING-type" evidence="6">
    <location>
        <begin position="418"/>
        <end position="478"/>
    </location>
</feature>
<dbReference type="PANTHER" id="PTHR45969">
    <property type="entry name" value="RING ZINC FINGER PROTEIN-RELATED"/>
    <property type="match status" value="1"/>
</dbReference>
<feature type="region of interest" description="Disordered" evidence="5">
    <location>
        <begin position="1"/>
        <end position="96"/>
    </location>
</feature>
<proteinExistence type="predicted"/>
<feature type="compositionally biased region" description="Polar residues" evidence="5">
    <location>
        <begin position="69"/>
        <end position="96"/>
    </location>
</feature>
<dbReference type="InterPro" id="IPR001841">
    <property type="entry name" value="Znf_RING"/>
</dbReference>
<feature type="compositionally biased region" description="Basic and acidic residues" evidence="5">
    <location>
        <begin position="688"/>
        <end position="702"/>
    </location>
</feature>
<dbReference type="OrthoDB" id="2551464at2759"/>
<protein>
    <submittedName>
        <fullName evidence="7">Related to conserved hypothetcial protein</fullName>
    </submittedName>
</protein>
<organism evidence="7 8">
    <name type="scientific">Ustilago trichophora</name>
    <dbReference type="NCBI Taxonomy" id="86804"/>
    <lineage>
        <taxon>Eukaryota</taxon>
        <taxon>Fungi</taxon>
        <taxon>Dikarya</taxon>
        <taxon>Basidiomycota</taxon>
        <taxon>Ustilaginomycotina</taxon>
        <taxon>Ustilaginomycetes</taxon>
        <taxon>Ustilaginales</taxon>
        <taxon>Ustilaginaceae</taxon>
        <taxon>Ustilago</taxon>
    </lineage>
</organism>
<reference evidence="7 8" key="1">
    <citation type="submission" date="2018-03" db="EMBL/GenBank/DDBJ databases">
        <authorList>
            <person name="Guldener U."/>
        </authorList>
    </citation>
    <scope>NUCLEOTIDE SEQUENCE [LARGE SCALE GENOMIC DNA]</scope>
    <source>
        <strain evidence="7 8">NBRC100155</strain>
    </source>
</reference>
<sequence>MEHPTSFSSSSNSQPRSSDDQPQLNSAQAPSSSDTQQLAAPTSSSSSSSSSVSTSTTAFNSVPAHQPRPASSSSNEQSDTQHAVSSTSQSESAPATTLWENFMARLRNVVPRSPPDSVHAAQLPVASDTSAPVHTSGISDTSAHSPSPQSHATQNMNAPSAESTHVPAAASHPNAQRPHASDTHPDTDESGLPRPPVFFRLPFNGPDGNPALLAFHPQPLPRREPDPPSHSQPNTQRQSDSQPSSTTSPASPGRHGHGSTSQATTHPTAQPGANPGATSASPHSHSHPEGHIPISPLFVPFGASPLPFSFIYDANTQTAWPIAQVTPGSPPGGPSPDAPNSQQPRLVAGPPFRIILDIHFTAPPEPEQPDPEKAAKYVKQLERADAELRARMARLGMGSIGGFADSSSADDQDALLGCGVCLDNYQAEDRPEWIDGPRSQDEAVVAVPCHGHHTLHAGCLRDWLAKLPPSQWTCPFCRASLDPTTTHRTTHASSPTSSKSAATSSAPVHTTLREDVRARERQRGWRCDAPACLPRYPASSHGDDGHHDLPETSDGVTTDLVKLTPCRHEVHLDCLCTSMRVENDLTCASDLDAIMGGEEDTSSDAFAQNDSQSEDADVEADERTTVGKWVTCPTCRKECWAELPLRKRPQRSAPDTSSRLSGQTASSKGSVKLRSDHETPSTNQSHETAADMKTSHVSDLVDRNQTSSNPASDVADTAADPDEEAAVDAMLVSS</sequence>
<dbReference type="SMART" id="SM00184">
    <property type="entry name" value="RING"/>
    <property type="match status" value="2"/>
</dbReference>
<feature type="region of interest" description="Disordered" evidence="5">
    <location>
        <begin position="110"/>
        <end position="291"/>
    </location>
</feature>
<dbReference type="Proteomes" id="UP000324022">
    <property type="component" value="Unassembled WGS sequence"/>
</dbReference>
<dbReference type="PANTHER" id="PTHR45969:SF71">
    <property type="entry name" value="CHROMOSOME UNDETERMINED SCAFFOLD_5, WHOLE GENOME SHOTGUN SEQUENCE"/>
    <property type="match status" value="1"/>
</dbReference>
<feature type="compositionally biased region" description="Low complexity" evidence="5">
    <location>
        <begin position="491"/>
        <end position="506"/>
    </location>
</feature>
<evidence type="ECO:0000256" key="5">
    <source>
        <dbReference type="SAM" id="MobiDB-lite"/>
    </source>
</evidence>
<feature type="compositionally biased region" description="Low complexity" evidence="5">
    <location>
        <begin position="1"/>
        <end position="16"/>
    </location>
</feature>
<feature type="compositionally biased region" description="Polar residues" evidence="5">
    <location>
        <begin position="258"/>
        <end position="268"/>
    </location>
</feature>
<feature type="compositionally biased region" description="Polar residues" evidence="5">
    <location>
        <begin position="653"/>
        <end position="669"/>
    </location>
</feature>
<dbReference type="InterPro" id="IPR013083">
    <property type="entry name" value="Znf_RING/FYVE/PHD"/>
</dbReference>
<feature type="compositionally biased region" description="Polar residues" evidence="5">
    <location>
        <begin position="127"/>
        <end position="163"/>
    </location>
</feature>
<keyword evidence="8" id="KW-1185">Reference proteome</keyword>